<dbReference type="GO" id="GO:0003723">
    <property type="term" value="F:RNA binding"/>
    <property type="evidence" value="ECO:0007669"/>
    <property type="project" value="TreeGrafter"/>
</dbReference>
<dbReference type="EMBL" id="JAUIZM010000002">
    <property type="protein sequence ID" value="KAK1397299.1"/>
    <property type="molecule type" value="Genomic_DNA"/>
</dbReference>
<dbReference type="Proteomes" id="UP001237642">
    <property type="component" value="Unassembled WGS sequence"/>
</dbReference>
<dbReference type="AlphaFoldDB" id="A0AAD8J450"/>
<dbReference type="InterPro" id="IPR002999">
    <property type="entry name" value="Tudor"/>
</dbReference>
<reference evidence="2" key="1">
    <citation type="submission" date="2023-02" db="EMBL/GenBank/DDBJ databases">
        <title>Genome of toxic invasive species Heracleum sosnowskyi carries increased number of genes despite the absence of recent whole-genome duplications.</title>
        <authorList>
            <person name="Schelkunov M."/>
            <person name="Shtratnikova V."/>
            <person name="Makarenko M."/>
            <person name="Klepikova A."/>
            <person name="Omelchenko D."/>
            <person name="Novikova G."/>
            <person name="Obukhova E."/>
            <person name="Bogdanov V."/>
            <person name="Penin A."/>
            <person name="Logacheva M."/>
        </authorList>
    </citation>
    <scope>NUCLEOTIDE SEQUENCE</scope>
    <source>
        <strain evidence="2">Hsosn_3</strain>
        <tissue evidence="2">Leaf</tissue>
    </source>
</reference>
<dbReference type="PANTHER" id="PTHR12302:SF2">
    <property type="entry name" value="STAPHYLOCOCCAL NUCLEASE DOMAIN-CONTAINING PROTEIN 1"/>
    <property type="match status" value="1"/>
</dbReference>
<dbReference type="GO" id="GO:0005829">
    <property type="term" value="C:cytosol"/>
    <property type="evidence" value="ECO:0007669"/>
    <property type="project" value="TreeGrafter"/>
</dbReference>
<comment type="caution">
    <text evidence="2">The sequence shown here is derived from an EMBL/GenBank/DDBJ whole genome shotgun (WGS) entry which is preliminary data.</text>
</comment>
<organism evidence="2 3">
    <name type="scientific">Heracleum sosnowskyi</name>
    <dbReference type="NCBI Taxonomy" id="360622"/>
    <lineage>
        <taxon>Eukaryota</taxon>
        <taxon>Viridiplantae</taxon>
        <taxon>Streptophyta</taxon>
        <taxon>Embryophyta</taxon>
        <taxon>Tracheophyta</taxon>
        <taxon>Spermatophyta</taxon>
        <taxon>Magnoliopsida</taxon>
        <taxon>eudicotyledons</taxon>
        <taxon>Gunneridae</taxon>
        <taxon>Pentapetalae</taxon>
        <taxon>asterids</taxon>
        <taxon>campanulids</taxon>
        <taxon>Apiales</taxon>
        <taxon>Apiaceae</taxon>
        <taxon>Apioideae</taxon>
        <taxon>apioid superclade</taxon>
        <taxon>Tordylieae</taxon>
        <taxon>Tordyliinae</taxon>
        <taxon>Heracleum</taxon>
    </lineage>
</organism>
<dbReference type="Pfam" id="PF00567">
    <property type="entry name" value="TUDOR"/>
    <property type="match status" value="1"/>
</dbReference>
<evidence type="ECO:0000313" key="3">
    <source>
        <dbReference type="Proteomes" id="UP001237642"/>
    </source>
</evidence>
<proteinExistence type="predicted"/>
<evidence type="ECO:0000313" key="2">
    <source>
        <dbReference type="EMBL" id="KAK1397299.1"/>
    </source>
</evidence>
<name>A0AAD8J450_9APIA</name>
<gene>
    <name evidence="2" type="ORF">POM88_007162</name>
</gene>
<feature type="domain" description="Tudor" evidence="1">
    <location>
        <begin position="18"/>
        <end position="83"/>
    </location>
</feature>
<sequence>MIPDFPRLEQAEKFAKRNKLKVVVTEVLGGGKFYVQSSGYQEVASIQQQLASLNLQEAHLINGSFNPKKGDLVLAKFSGDHSWKIKDELTFLLLRDAFVHKHCNLKMIVMSGFW</sequence>
<keyword evidence="3" id="KW-1185">Reference proteome</keyword>
<accession>A0AAD8J450</accession>
<dbReference type="GO" id="GO:0006402">
    <property type="term" value="P:mRNA catabolic process"/>
    <property type="evidence" value="ECO:0007669"/>
    <property type="project" value="TreeGrafter"/>
</dbReference>
<dbReference type="GO" id="GO:0005634">
    <property type="term" value="C:nucleus"/>
    <property type="evidence" value="ECO:0007669"/>
    <property type="project" value="TreeGrafter"/>
</dbReference>
<protein>
    <recommendedName>
        <fullName evidence="1">Tudor domain-containing protein</fullName>
    </recommendedName>
</protein>
<evidence type="ECO:0000259" key="1">
    <source>
        <dbReference type="Pfam" id="PF00567"/>
    </source>
</evidence>
<dbReference type="GO" id="GO:0004518">
    <property type="term" value="F:nuclease activity"/>
    <property type="evidence" value="ECO:0007669"/>
    <property type="project" value="TreeGrafter"/>
</dbReference>
<dbReference type="PANTHER" id="PTHR12302">
    <property type="entry name" value="EBNA2 BINDING PROTEIN P100"/>
    <property type="match status" value="1"/>
</dbReference>
<reference evidence="2" key="2">
    <citation type="submission" date="2023-05" db="EMBL/GenBank/DDBJ databases">
        <authorList>
            <person name="Schelkunov M.I."/>
        </authorList>
    </citation>
    <scope>NUCLEOTIDE SEQUENCE</scope>
    <source>
        <strain evidence="2">Hsosn_3</strain>
        <tissue evidence="2">Leaf</tissue>
    </source>
</reference>